<keyword evidence="1" id="KW-0812">Transmembrane</keyword>
<accession>A0A557NV51</accession>
<gene>
    <name evidence="2" type="ORF">FOF44_17115</name>
</gene>
<dbReference type="AlphaFoldDB" id="A0A557NV51"/>
<feature type="transmembrane region" description="Helical" evidence="1">
    <location>
        <begin position="87"/>
        <end position="112"/>
    </location>
</feature>
<dbReference type="OrthoDB" id="5872503at2"/>
<reference evidence="2 3" key="1">
    <citation type="submission" date="2019-07" db="EMBL/GenBank/DDBJ databases">
        <title>The draft genome sequence of Vibrio algivorus M1486.</title>
        <authorList>
            <person name="Meng X."/>
        </authorList>
    </citation>
    <scope>NUCLEOTIDE SEQUENCE [LARGE SCALE GENOMIC DNA]</scope>
    <source>
        <strain evidence="2 3">M1486</strain>
    </source>
</reference>
<proteinExistence type="predicted"/>
<comment type="caution">
    <text evidence="2">The sequence shown here is derived from an EMBL/GenBank/DDBJ whole genome shotgun (WGS) entry which is preliminary data.</text>
</comment>
<keyword evidence="1" id="KW-0472">Membrane</keyword>
<name>A0A557NV51_9VIBR</name>
<dbReference type="InterPro" id="IPR010665">
    <property type="entry name" value="DUF1240"/>
</dbReference>
<sequence>MKVFPSRTFNWKQRIGAFFGVLIIFIPLLILSVWLGWDNILKQLSFPDSIIFSWGVVFLLFIPILITPIIIMIFPPIFRGKQMDLKYALPLFKMVILGCVITTVISIMYIIYYTNQLESKGYVSCKGIPIGYMPGMGKQYVTDLSLCGQ</sequence>
<organism evidence="2 3">
    <name type="scientific">Vibrio algivorus</name>
    <dbReference type="NCBI Taxonomy" id="1667024"/>
    <lineage>
        <taxon>Bacteria</taxon>
        <taxon>Pseudomonadati</taxon>
        <taxon>Pseudomonadota</taxon>
        <taxon>Gammaproteobacteria</taxon>
        <taxon>Vibrionales</taxon>
        <taxon>Vibrionaceae</taxon>
        <taxon>Vibrio</taxon>
    </lineage>
</organism>
<dbReference type="EMBL" id="VMKJ01000058">
    <property type="protein sequence ID" value="TVO32299.1"/>
    <property type="molecule type" value="Genomic_DNA"/>
</dbReference>
<dbReference type="RefSeq" id="WP_144389156.1">
    <property type="nucleotide sequence ID" value="NZ_CANNCB010000060.1"/>
</dbReference>
<dbReference type="Pfam" id="PF06836">
    <property type="entry name" value="DUF1240"/>
    <property type="match status" value="1"/>
</dbReference>
<evidence type="ECO:0000313" key="2">
    <source>
        <dbReference type="EMBL" id="TVO32299.1"/>
    </source>
</evidence>
<feature type="transmembrane region" description="Helical" evidence="1">
    <location>
        <begin position="15"/>
        <end position="37"/>
    </location>
</feature>
<keyword evidence="1" id="KW-1133">Transmembrane helix</keyword>
<protein>
    <submittedName>
        <fullName evidence="2">DUF1240 domain-containing protein</fullName>
    </submittedName>
</protein>
<evidence type="ECO:0000256" key="1">
    <source>
        <dbReference type="SAM" id="Phobius"/>
    </source>
</evidence>
<evidence type="ECO:0000313" key="3">
    <source>
        <dbReference type="Proteomes" id="UP000319828"/>
    </source>
</evidence>
<dbReference type="Proteomes" id="UP000319828">
    <property type="component" value="Unassembled WGS sequence"/>
</dbReference>
<feature type="transmembrane region" description="Helical" evidence="1">
    <location>
        <begin position="49"/>
        <end position="75"/>
    </location>
</feature>